<dbReference type="AlphaFoldDB" id="A0A835IEL1"/>
<sequence length="132" mass="14925">MVLAPSVGPPGAGAWKEISRYRNSFYAWSYQYERELPLRPVQVKKGSPAKWSLHSAKRQEYQVEQPKQLPFHASRSFSFNSSFSNSVKRPALHPSSVAYHLCLKETLRFLKGFGMDNVVTGVAESDTDTECI</sequence>
<name>A0A835IEL1_9MAGN</name>
<proteinExistence type="predicted"/>
<gene>
    <name evidence="1" type="ORF">IFM89_023853</name>
</gene>
<dbReference type="Proteomes" id="UP000631114">
    <property type="component" value="Unassembled WGS sequence"/>
</dbReference>
<organism evidence="1 2">
    <name type="scientific">Coptis chinensis</name>
    <dbReference type="NCBI Taxonomy" id="261450"/>
    <lineage>
        <taxon>Eukaryota</taxon>
        <taxon>Viridiplantae</taxon>
        <taxon>Streptophyta</taxon>
        <taxon>Embryophyta</taxon>
        <taxon>Tracheophyta</taxon>
        <taxon>Spermatophyta</taxon>
        <taxon>Magnoliopsida</taxon>
        <taxon>Ranunculales</taxon>
        <taxon>Ranunculaceae</taxon>
        <taxon>Coptidoideae</taxon>
        <taxon>Coptis</taxon>
    </lineage>
</organism>
<protein>
    <submittedName>
        <fullName evidence="1">Uncharacterized protein</fullName>
    </submittedName>
</protein>
<comment type="caution">
    <text evidence="1">The sequence shown here is derived from an EMBL/GenBank/DDBJ whole genome shotgun (WGS) entry which is preliminary data.</text>
</comment>
<reference evidence="1 2" key="1">
    <citation type="submission" date="2020-10" db="EMBL/GenBank/DDBJ databases">
        <title>The Coptis chinensis genome and diversification of protoberbering-type alkaloids.</title>
        <authorList>
            <person name="Wang B."/>
            <person name="Shu S."/>
            <person name="Song C."/>
            <person name="Liu Y."/>
        </authorList>
    </citation>
    <scope>NUCLEOTIDE SEQUENCE [LARGE SCALE GENOMIC DNA]</scope>
    <source>
        <strain evidence="1">HL-2020</strain>
        <tissue evidence="1">Leaf</tissue>
    </source>
</reference>
<feature type="non-terminal residue" evidence="1">
    <location>
        <position position="132"/>
    </location>
</feature>
<evidence type="ECO:0000313" key="2">
    <source>
        <dbReference type="Proteomes" id="UP000631114"/>
    </source>
</evidence>
<evidence type="ECO:0000313" key="1">
    <source>
        <dbReference type="EMBL" id="KAF9615484.1"/>
    </source>
</evidence>
<keyword evidence="2" id="KW-1185">Reference proteome</keyword>
<accession>A0A835IEL1</accession>
<dbReference type="EMBL" id="JADFTS010000003">
    <property type="protein sequence ID" value="KAF9615484.1"/>
    <property type="molecule type" value="Genomic_DNA"/>
</dbReference>